<dbReference type="GO" id="GO:0005524">
    <property type="term" value="F:ATP binding"/>
    <property type="evidence" value="ECO:0007669"/>
    <property type="project" value="UniProtKB-KW"/>
</dbReference>
<dbReference type="EMBL" id="AFGF01000099">
    <property type="protein sequence ID" value="EGO63698.1"/>
    <property type="molecule type" value="Genomic_DNA"/>
</dbReference>
<dbReference type="eggNOG" id="COG1424">
    <property type="taxonomic scope" value="Bacteria"/>
</dbReference>
<gene>
    <name evidence="11" type="primary">bioW</name>
    <name evidence="12" type="ORF">ALO_11714</name>
</gene>
<dbReference type="AlphaFoldDB" id="F7NJT5"/>
<evidence type="ECO:0000256" key="10">
    <source>
        <dbReference type="ARBA" id="ARBA00049553"/>
    </source>
</evidence>
<reference evidence="12 13" key="1">
    <citation type="journal article" date="2011" name="EMBO J.">
        <title>Structural diversity of bacterial flagellar motors.</title>
        <authorList>
            <person name="Chen S."/>
            <person name="Beeby M."/>
            <person name="Murphy G.E."/>
            <person name="Leadbetter J.R."/>
            <person name="Hendrixson D.R."/>
            <person name="Briegel A."/>
            <person name="Li Z."/>
            <person name="Shi J."/>
            <person name="Tocheva E.I."/>
            <person name="Muller A."/>
            <person name="Dobro M.J."/>
            <person name="Jensen G.J."/>
        </authorList>
    </citation>
    <scope>NUCLEOTIDE SEQUENCE [LARGE SCALE GENOMIC DNA]</scope>
    <source>
        <strain evidence="12 13">DSM 6540</strain>
    </source>
</reference>
<dbReference type="NCBIfam" id="TIGR01204">
    <property type="entry name" value="bioW"/>
    <property type="match status" value="1"/>
</dbReference>
<comment type="subunit">
    <text evidence="3 11">Homodimer.</text>
</comment>
<evidence type="ECO:0000256" key="8">
    <source>
        <dbReference type="ARBA" id="ARBA00022840"/>
    </source>
</evidence>
<dbReference type="GO" id="GO:0000287">
    <property type="term" value="F:magnesium ion binding"/>
    <property type="evidence" value="ECO:0007669"/>
    <property type="project" value="UniProtKB-UniRule"/>
</dbReference>
<evidence type="ECO:0000256" key="11">
    <source>
        <dbReference type="HAMAP-Rule" id="MF_00668"/>
    </source>
</evidence>
<dbReference type="Proteomes" id="UP000003240">
    <property type="component" value="Unassembled WGS sequence"/>
</dbReference>
<dbReference type="EC" id="6.2.1.14" evidence="4 11"/>
<dbReference type="STRING" id="1009370.ALO_11714"/>
<keyword evidence="7 11" id="KW-0093">Biotin biosynthesis</keyword>
<evidence type="ECO:0000256" key="7">
    <source>
        <dbReference type="ARBA" id="ARBA00022756"/>
    </source>
</evidence>
<dbReference type="HAMAP" id="MF_00668">
    <property type="entry name" value="BioW"/>
    <property type="match status" value="1"/>
</dbReference>
<name>F7NJT5_9FIRM</name>
<comment type="caution">
    <text evidence="12">The sequence shown here is derived from an EMBL/GenBank/DDBJ whole genome shotgun (WGS) entry which is preliminary data.</text>
</comment>
<evidence type="ECO:0000313" key="13">
    <source>
        <dbReference type="Proteomes" id="UP000003240"/>
    </source>
</evidence>
<comment type="function">
    <text evidence="11">Catalyzes the transformation of pimelate into pimeloyl-CoA with concomitant hydrolysis of ATP to AMP.</text>
</comment>
<keyword evidence="8 11" id="KW-0067">ATP-binding</keyword>
<evidence type="ECO:0000256" key="6">
    <source>
        <dbReference type="ARBA" id="ARBA00022741"/>
    </source>
</evidence>
<comment type="catalytic activity">
    <reaction evidence="10 11">
        <text>heptanedioate + ATP + CoA = 6-carboxyhexanoyl-CoA + AMP + diphosphate</text>
        <dbReference type="Rhea" id="RHEA:14781"/>
        <dbReference type="ChEBI" id="CHEBI:30616"/>
        <dbReference type="ChEBI" id="CHEBI:33019"/>
        <dbReference type="ChEBI" id="CHEBI:36165"/>
        <dbReference type="ChEBI" id="CHEBI:57287"/>
        <dbReference type="ChEBI" id="CHEBI:57360"/>
        <dbReference type="ChEBI" id="CHEBI:456215"/>
        <dbReference type="EC" id="6.2.1.14"/>
    </reaction>
</comment>
<keyword evidence="13" id="KW-1185">Reference proteome</keyword>
<dbReference type="GO" id="GO:0009102">
    <property type="term" value="P:biotin biosynthetic process"/>
    <property type="evidence" value="ECO:0007669"/>
    <property type="project" value="UniProtKB-UniRule"/>
</dbReference>
<comment type="pathway">
    <text evidence="2 11">Metabolic intermediate metabolism; pimeloyl-CoA biosynthesis; pimeloyl-CoA from pimelate: step 1/1.</text>
</comment>
<evidence type="ECO:0000256" key="4">
    <source>
        <dbReference type="ARBA" id="ARBA00012984"/>
    </source>
</evidence>
<dbReference type="GO" id="GO:0042410">
    <property type="term" value="F:6-carboxyhexanoate-CoA ligase activity"/>
    <property type="evidence" value="ECO:0007669"/>
    <property type="project" value="UniProtKB-UniRule"/>
</dbReference>
<keyword evidence="9 11" id="KW-0460">Magnesium</keyword>
<dbReference type="InterPro" id="IPR005499">
    <property type="entry name" value="BioW"/>
</dbReference>
<dbReference type="NCBIfam" id="NF002360">
    <property type="entry name" value="PRK01322.1"/>
    <property type="match status" value="1"/>
</dbReference>
<dbReference type="UniPathway" id="UPA00999">
    <property type="reaction ID" value="UER00351"/>
</dbReference>
<keyword evidence="6 11" id="KW-0547">Nucleotide-binding</keyword>
<dbReference type="Pfam" id="PF03744">
    <property type="entry name" value="BioW"/>
    <property type="match status" value="1"/>
</dbReference>
<keyword evidence="5 11" id="KW-0436">Ligase</keyword>
<dbReference type="OrthoDB" id="9792985at2"/>
<evidence type="ECO:0000256" key="5">
    <source>
        <dbReference type="ARBA" id="ARBA00022598"/>
    </source>
</evidence>
<comment type="similarity">
    <text evidence="11">Belongs to the BioW family.</text>
</comment>
<sequence>MLYSVRMRAAQGGTHEDGGRHISGAERLVPESGIGEAADAMLRRAMNHSRGKADFINITVEAMPGPMLRIPLPAVETLNFPDIFSCRLAARQLLVDNGIAAPAVDSGFASLDSLADSMRGAMLLCAKTGIRLDQAGMRGVRVSRQDCSDREAYAAHLQSLGLSGVHVREALVLASKVLAAPGVAAELCWSDDPEYTAGYISVCRRYIRLPHFKPYGSPVGGRVFFLEPGCDVDTTIEFLQNQPVLVDVR</sequence>
<accession>F7NJT5</accession>
<evidence type="ECO:0000256" key="1">
    <source>
        <dbReference type="ARBA" id="ARBA00001946"/>
    </source>
</evidence>
<protein>
    <recommendedName>
        <fullName evidence="4 11">6-carboxyhexanoate--CoA ligase</fullName>
        <ecNumber evidence="4 11">6.2.1.14</ecNumber>
    </recommendedName>
    <alternativeName>
        <fullName evidence="11">Pimeloyl-CoA synthase</fullName>
    </alternativeName>
</protein>
<evidence type="ECO:0000313" key="12">
    <source>
        <dbReference type="EMBL" id="EGO63698.1"/>
    </source>
</evidence>
<evidence type="ECO:0000256" key="2">
    <source>
        <dbReference type="ARBA" id="ARBA00005075"/>
    </source>
</evidence>
<dbReference type="RefSeq" id="WP_004095790.1">
    <property type="nucleotide sequence ID" value="NZ_AFGF01000099.1"/>
</dbReference>
<evidence type="ECO:0000256" key="3">
    <source>
        <dbReference type="ARBA" id="ARBA00011738"/>
    </source>
</evidence>
<proteinExistence type="inferred from homology"/>
<evidence type="ECO:0000256" key="9">
    <source>
        <dbReference type="ARBA" id="ARBA00022842"/>
    </source>
</evidence>
<organism evidence="12 13">
    <name type="scientific">Acetonema longum DSM 6540</name>
    <dbReference type="NCBI Taxonomy" id="1009370"/>
    <lineage>
        <taxon>Bacteria</taxon>
        <taxon>Bacillati</taxon>
        <taxon>Bacillota</taxon>
        <taxon>Negativicutes</taxon>
        <taxon>Acetonemataceae</taxon>
        <taxon>Acetonema</taxon>
    </lineage>
</organism>
<comment type="cofactor">
    <cofactor evidence="1 11">
        <name>Mg(2+)</name>
        <dbReference type="ChEBI" id="CHEBI:18420"/>
    </cofactor>
</comment>